<keyword evidence="1" id="KW-1133">Transmembrane helix</keyword>
<name>G8QQZ9_SPHPG</name>
<keyword evidence="3" id="KW-1185">Reference proteome</keyword>
<dbReference type="STRING" id="158190.SpiGrapes_2060"/>
<feature type="transmembrane region" description="Helical" evidence="1">
    <location>
        <begin position="45"/>
        <end position="66"/>
    </location>
</feature>
<accession>G8QQZ9</accession>
<keyword evidence="1" id="KW-0812">Transmembrane</keyword>
<dbReference type="Proteomes" id="UP000005632">
    <property type="component" value="Chromosome"/>
</dbReference>
<evidence type="ECO:0008006" key="4">
    <source>
        <dbReference type="Google" id="ProtNLM"/>
    </source>
</evidence>
<dbReference type="KEGG" id="sgp:SpiGrapes_2060"/>
<reference evidence="2 3" key="1">
    <citation type="submission" date="2011-11" db="EMBL/GenBank/DDBJ databases">
        <title>Complete sequence of Spirochaeta sp. grapes.</title>
        <authorList>
            <consortium name="US DOE Joint Genome Institute"/>
            <person name="Lucas S."/>
            <person name="Han J."/>
            <person name="Lapidus A."/>
            <person name="Cheng J.-F."/>
            <person name="Goodwin L."/>
            <person name="Pitluck S."/>
            <person name="Peters L."/>
            <person name="Ovchinnikova G."/>
            <person name="Munk A.C."/>
            <person name="Detter J.C."/>
            <person name="Han C."/>
            <person name="Tapia R."/>
            <person name="Land M."/>
            <person name="Hauser L."/>
            <person name="Kyrpides N."/>
            <person name="Ivanova N."/>
            <person name="Pagani I."/>
            <person name="Ritalahtilisa K."/>
            <person name="Loeffler F."/>
            <person name="Woyke T."/>
        </authorList>
    </citation>
    <scope>NUCLEOTIDE SEQUENCE [LARGE SCALE GENOMIC DNA]</scope>
    <source>
        <strain evidence="3">ATCC BAA-1885 / DSM 22778 / Grapes</strain>
    </source>
</reference>
<dbReference type="HOGENOM" id="CLU_164789_0_0_12"/>
<dbReference type="OrthoDB" id="363155at2"/>
<feature type="transmembrane region" description="Helical" evidence="1">
    <location>
        <begin position="7"/>
        <end position="33"/>
    </location>
</feature>
<sequence length="95" mass="11081">MSKKSNTVWFMLAATILNIVIMLLLFVICFILITRFVDPNSNFVPLWLGLSFLVSIGGSFWLYSIVIKWMTKKFQLEDKLAPLVSKRKKNPRRED</sequence>
<evidence type="ECO:0000313" key="3">
    <source>
        <dbReference type="Proteomes" id="UP000005632"/>
    </source>
</evidence>
<gene>
    <name evidence="2" type="ordered locus">SpiGrapes_2060</name>
</gene>
<protein>
    <recommendedName>
        <fullName evidence="4">Leader peptide processing enzyme</fullName>
    </recommendedName>
</protein>
<organism evidence="2 3">
    <name type="scientific">Sphaerochaeta pleomorpha (strain ATCC BAA-1885 / DSM 22778 / Grapes)</name>
    <dbReference type="NCBI Taxonomy" id="158190"/>
    <lineage>
        <taxon>Bacteria</taxon>
        <taxon>Pseudomonadati</taxon>
        <taxon>Spirochaetota</taxon>
        <taxon>Spirochaetia</taxon>
        <taxon>Spirochaetales</taxon>
        <taxon>Sphaerochaetaceae</taxon>
        <taxon>Sphaerochaeta</taxon>
    </lineage>
</organism>
<dbReference type="AlphaFoldDB" id="G8QQZ9"/>
<evidence type="ECO:0000313" key="2">
    <source>
        <dbReference type="EMBL" id="AEV29847.1"/>
    </source>
</evidence>
<dbReference type="EMBL" id="CP003155">
    <property type="protein sequence ID" value="AEV29847.1"/>
    <property type="molecule type" value="Genomic_DNA"/>
</dbReference>
<proteinExistence type="predicted"/>
<dbReference type="eggNOG" id="ENOG5033KTC">
    <property type="taxonomic scope" value="Bacteria"/>
</dbReference>
<evidence type="ECO:0000256" key="1">
    <source>
        <dbReference type="SAM" id="Phobius"/>
    </source>
</evidence>
<keyword evidence="1" id="KW-0472">Membrane</keyword>
<dbReference type="RefSeq" id="WP_014270688.1">
    <property type="nucleotide sequence ID" value="NC_016633.1"/>
</dbReference>